<dbReference type="EMBL" id="FOES01000046">
    <property type="protein sequence ID" value="SER08590.1"/>
    <property type="molecule type" value="Genomic_DNA"/>
</dbReference>
<organism evidence="1 2">
    <name type="scientific">Piscibacillus halophilus</name>
    <dbReference type="NCBI Taxonomy" id="571933"/>
    <lineage>
        <taxon>Bacteria</taxon>
        <taxon>Bacillati</taxon>
        <taxon>Bacillota</taxon>
        <taxon>Bacilli</taxon>
        <taxon>Bacillales</taxon>
        <taxon>Bacillaceae</taxon>
        <taxon>Piscibacillus</taxon>
    </lineage>
</organism>
<keyword evidence="2" id="KW-1185">Reference proteome</keyword>
<accession>A0A1H9LB39</accession>
<sequence>MTFMHDNLKSKNEEKLQEVMVGELEPHNAQITLLDYDPKWPKLFDREAKRIYSILGKKSTSIGARWINFSARFMC</sequence>
<reference evidence="1 2" key="1">
    <citation type="submission" date="2016-10" db="EMBL/GenBank/DDBJ databases">
        <authorList>
            <person name="de Groot N.N."/>
        </authorList>
    </citation>
    <scope>NUCLEOTIDE SEQUENCE [LARGE SCALE GENOMIC DNA]</scope>
    <source>
        <strain evidence="1 2">DSM 21633</strain>
    </source>
</reference>
<dbReference type="Proteomes" id="UP000199427">
    <property type="component" value="Unassembled WGS sequence"/>
</dbReference>
<evidence type="ECO:0000313" key="2">
    <source>
        <dbReference type="Proteomes" id="UP000199427"/>
    </source>
</evidence>
<evidence type="ECO:0000313" key="1">
    <source>
        <dbReference type="EMBL" id="SER08590.1"/>
    </source>
</evidence>
<dbReference type="AlphaFoldDB" id="A0A1H9LB39"/>
<name>A0A1H9LB39_9BACI</name>
<dbReference type="STRING" id="571933.SAMN05216362_1465"/>
<gene>
    <name evidence="1" type="ORF">SAMN05216362_1465</name>
</gene>
<protein>
    <submittedName>
        <fullName evidence="1">Uncharacterized protein</fullName>
    </submittedName>
</protein>
<proteinExistence type="predicted"/>